<proteinExistence type="predicted"/>
<keyword evidence="4" id="KW-1185">Reference proteome</keyword>
<dbReference type="Proteomes" id="UP001501310">
    <property type="component" value="Unassembled WGS sequence"/>
</dbReference>
<reference evidence="4" key="1">
    <citation type="journal article" date="2019" name="Int. J. Syst. Evol. Microbiol.">
        <title>The Global Catalogue of Microorganisms (GCM) 10K type strain sequencing project: providing services to taxonomists for standard genome sequencing and annotation.</title>
        <authorList>
            <consortium name="The Broad Institute Genomics Platform"/>
            <consortium name="The Broad Institute Genome Sequencing Center for Infectious Disease"/>
            <person name="Wu L."/>
            <person name="Ma J."/>
        </authorList>
    </citation>
    <scope>NUCLEOTIDE SEQUENCE [LARGE SCALE GENOMIC DNA]</scope>
    <source>
        <strain evidence="4">JCM 16603</strain>
    </source>
</reference>
<keyword evidence="1" id="KW-0732">Signal</keyword>
<evidence type="ECO:0000313" key="4">
    <source>
        <dbReference type="Proteomes" id="UP001501310"/>
    </source>
</evidence>
<dbReference type="Gene3D" id="3.90.230.10">
    <property type="entry name" value="Creatinase/methionine aminopeptidase superfamily"/>
    <property type="match status" value="1"/>
</dbReference>
<dbReference type="RefSeq" id="WP_344709219.1">
    <property type="nucleotide sequence ID" value="NZ_BAAAZD010000001.1"/>
</dbReference>
<evidence type="ECO:0000256" key="1">
    <source>
        <dbReference type="SAM" id="SignalP"/>
    </source>
</evidence>
<dbReference type="SUPFAM" id="SSF55920">
    <property type="entry name" value="Creatinase/aminopeptidase"/>
    <property type="match status" value="1"/>
</dbReference>
<feature type="chain" id="PRO_5045436504" evidence="1">
    <location>
        <begin position="21"/>
        <end position="440"/>
    </location>
</feature>
<accession>A0ABP7RUA1</accession>
<feature type="signal peptide" evidence="1">
    <location>
        <begin position="1"/>
        <end position="20"/>
    </location>
</feature>
<dbReference type="Pfam" id="PF00557">
    <property type="entry name" value="Peptidase_M24"/>
    <property type="match status" value="1"/>
</dbReference>
<dbReference type="InterPro" id="IPR036005">
    <property type="entry name" value="Creatinase/aminopeptidase-like"/>
</dbReference>
<sequence length="440" mass="48344">MHRLIMLAALLLVGAAPAAAAPAAMPPVLTLRERATLHDRLLADRLDTIVPKLMREQGIDMWVLVAREYVEDPVVMTMLDAENLHARRRTILVFFDPGAGKPVERLTVSRYGLAGLFQPAWNPEAEPDQWKALAKLIAARDPKRIAINSSALSQFADGLTLSQFEGLSAALPPAMRARFVRTDELAVGWLEARTPAEMKVYPQLLQVTHAIIAEALSNKVITPGKTTANDVRWWMREKVSSLGMTVWFHPSLSIFRKGQAAALQEDAVIQPGDMLWTDFGITYLGLNSDVQQLGYVLKPGERDAPKGLRDGLAAANRVQDALTSSYRVGLTGNQVLAAARAKAIAAGLTPSIYSHPIGFHGHGAGSSIGFWDNQNADPRGERPIRPNTAWSIELNAKARVPEWDNQEIEFRQEENAFFDGASVRYLDGRQTAFHLIGPAK</sequence>
<dbReference type="EMBL" id="BAAAZD010000001">
    <property type="protein sequence ID" value="GAA4002032.1"/>
    <property type="molecule type" value="Genomic_DNA"/>
</dbReference>
<gene>
    <name evidence="3" type="ORF">GCM10022211_11500</name>
</gene>
<feature type="domain" description="Peptidase M24" evidence="2">
    <location>
        <begin position="206"/>
        <end position="397"/>
    </location>
</feature>
<evidence type="ECO:0000313" key="3">
    <source>
        <dbReference type="EMBL" id="GAA4002032.1"/>
    </source>
</evidence>
<name>A0ABP7RUA1_9SPHN</name>
<dbReference type="InterPro" id="IPR000994">
    <property type="entry name" value="Pept_M24"/>
</dbReference>
<comment type="caution">
    <text evidence="3">The sequence shown here is derived from an EMBL/GenBank/DDBJ whole genome shotgun (WGS) entry which is preliminary data.</text>
</comment>
<protein>
    <submittedName>
        <fullName evidence="3">M24 family metallopeptidase</fullName>
    </submittedName>
</protein>
<organism evidence="3 4">
    <name type="scientific">Sphingomonas humi</name>
    <dbReference type="NCBI Taxonomy" id="335630"/>
    <lineage>
        <taxon>Bacteria</taxon>
        <taxon>Pseudomonadati</taxon>
        <taxon>Pseudomonadota</taxon>
        <taxon>Alphaproteobacteria</taxon>
        <taxon>Sphingomonadales</taxon>
        <taxon>Sphingomonadaceae</taxon>
        <taxon>Sphingomonas</taxon>
    </lineage>
</organism>
<evidence type="ECO:0000259" key="2">
    <source>
        <dbReference type="Pfam" id="PF00557"/>
    </source>
</evidence>